<evidence type="ECO:0000256" key="5">
    <source>
        <dbReference type="ARBA" id="ARBA00023284"/>
    </source>
</evidence>
<feature type="domain" description="Thioredoxin" evidence="6">
    <location>
        <begin position="33"/>
        <end position="174"/>
    </location>
</feature>
<dbReference type="InterPro" id="IPR050553">
    <property type="entry name" value="Thioredoxin_ResA/DsbE_sf"/>
</dbReference>
<evidence type="ECO:0000256" key="3">
    <source>
        <dbReference type="ARBA" id="ARBA00022748"/>
    </source>
</evidence>
<evidence type="ECO:0000313" key="7">
    <source>
        <dbReference type="EMBL" id="MET1489753.1"/>
    </source>
</evidence>
<keyword evidence="4" id="KW-1015">Disulfide bond</keyword>
<dbReference type="PROSITE" id="PS51352">
    <property type="entry name" value="THIOREDOXIN_2"/>
    <property type="match status" value="1"/>
</dbReference>
<dbReference type="Proteomes" id="UP001548590">
    <property type="component" value="Unassembled WGS sequence"/>
</dbReference>
<dbReference type="InterPro" id="IPR013766">
    <property type="entry name" value="Thioredoxin_domain"/>
</dbReference>
<dbReference type="Gene3D" id="3.40.30.10">
    <property type="entry name" value="Glutaredoxin"/>
    <property type="match status" value="1"/>
</dbReference>
<dbReference type="Pfam" id="PF08534">
    <property type="entry name" value="Redoxin"/>
    <property type="match status" value="1"/>
</dbReference>
<dbReference type="NCBIfam" id="TIGR00385">
    <property type="entry name" value="dsbE"/>
    <property type="match status" value="1"/>
</dbReference>
<keyword evidence="3" id="KW-0201">Cytochrome c-type biogenesis</keyword>
<name>A0ABV2CPF3_9RHOO</name>
<dbReference type="PANTHER" id="PTHR42852">
    <property type="entry name" value="THIOL:DISULFIDE INTERCHANGE PROTEIN DSBE"/>
    <property type="match status" value="1"/>
</dbReference>
<evidence type="ECO:0000256" key="2">
    <source>
        <dbReference type="ARBA" id="ARBA00007758"/>
    </source>
</evidence>
<comment type="caution">
    <text evidence="7">The sequence shown here is derived from an EMBL/GenBank/DDBJ whole genome shotgun (WGS) entry which is preliminary data.</text>
</comment>
<accession>A0ABV2CPF3</accession>
<dbReference type="InterPro" id="IPR004799">
    <property type="entry name" value="Periplasmic_diS_OxRdtase_DsbE"/>
</dbReference>
<sequence>MKAKALIPLGIFVALVALLGIGLTLNPREIPSPLIDKPAPAFRLPQLQKPEALSLDDMRGQVWLLNVWASWCVACREEHETLVDFSRRGVVPLIGLNYKDKQPDALAWLSQHGDPYSTSIVDADGRVGIDYGVYGVPETFLIDRNGRIRYKHIGPLSPESVEKELMPRIRELKGA</sequence>
<keyword evidence="8" id="KW-1185">Reference proteome</keyword>
<dbReference type="EMBL" id="JBEWLZ010000003">
    <property type="protein sequence ID" value="MET1489753.1"/>
    <property type="molecule type" value="Genomic_DNA"/>
</dbReference>
<dbReference type="RefSeq" id="WP_345924941.1">
    <property type="nucleotide sequence ID" value="NZ_JBDIVF010000002.1"/>
</dbReference>
<proteinExistence type="inferred from homology"/>
<comment type="subcellular location">
    <subcellularLocation>
        <location evidence="1">Cell envelope</location>
    </subcellularLocation>
</comment>
<evidence type="ECO:0000259" key="6">
    <source>
        <dbReference type="PROSITE" id="PS51352"/>
    </source>
</evidence>
<organism evidence="7 8">
    <name type="scientific">Uliginosibacterium paludis</name>
    <dbReference type="NCBI Taxonomy" id="1615952"/>
    <lineage>
        <taxon>Bacteria</taxon>
        <taxon>Pseudomonadati</taxon>
        <taxon>Pseudomonadota</taxon>
        <taxon>Betaproteobacteria</taxon>
        <taxon>Rhodocyclales</taxon>
        <taxon>Zoogloeaceae</taxon>
        <taxon>Uliginosibacterium</taxon>
    </lineage>
</organism>
<dbReference type="SUPFAM" id="SSF52833">
    <property type="entry name" value="Thioredoxin-like"/>
    <property type="match status" value="1"/>
</dbReference>
<dbReference type="PROSITE" id="PS00194">
    <property type="entry name" value="THIOREDOXIN_1"/>
    <property type="match status" value="1"/>
</dbReference>
<dbReference type="InterPro" id="IPR017937">
    <property type="entry name" value="Thioredoxin_CS"/>
</dbReference>
<dbReference type="PANTHER" id="PTHR42852:SF6">
    <property type="entry name" value="THIOL:DISULFIDE INTERCHANGE PROTEIN DSBE"/>
    <property type="match status" value="1"/>
</dbReference>
<evidence type="ECO:0000313" key="8">
    <source>
        <dbReference type="Proteomes" id="UP001548590"/>
    </source>
</evidence>
<comment type="similarity">
    <text evidence="2">Belongs to the thioredoxin family. DsbE subfamily.</text>
</comment>
<dbReference type="CDD" id="cd03010">
    <property type="entry name" value="TlpA_like_DsbE"/>
    <property type="match status" value="1"/>
</dbReference>
<gene>
    <name evidence="7" type="ORF">ABVT11_07925</name>
</gene>
<evidence type="ECO:0000256" key="1">
    <source>
        <dbReference type="ARBA" id="ARBA00004196"/>
    </source>
</evidence>
<reference evidence="7 8" key="1">
    <citation type="submission" date="2024-07" db="EMBL/GenBank/DDBJ databases">
        <title>Uliginosibacterium paludis KCTC:42655.</title>
        <authorList>
            <person name="Kim M.K."/>
        </authorList>
    </citation>
    <scope>NUCLEOTIDE SEQUENCE [LARGE SCALE GENOMIC DNA]</scope>
    <source>
        <strain evidence="7 8">KCTC 42655</strain>
    </source>
</reference>
<protein>
    <submittedName>
        <fullName evidence="7">DsbE family thiol:disulfide interchange protein</fullName>
    </submittedName>
</protein>
<evidence type="ECO:0000256" key="4">
    <source>
        <dbReference type="ARBA" id="ARBA00023157"/>
    </source>
</evidence>
<keyword evidence="5" id="KW-0676">Redox-active center</keyword>
<dbReference type="InterPro" id="IPR013740">
    <property type="entry name" value="Redoxin"/>
</dbReference>
<dbReference type="InterPro" id="IPR036249">
    <property type="entry name" value="Thioredoxin-like_sf"/>
</dbReference>